<sequence length="194" mass="20056">MRSLSSILLAIAVATNVVAQVTETVTPNAEEYAQIKSDIASYGSALQTESLYLAAESYVQAHSTSVPFIGVVLYTQSWSEGIQSLNNLIITEYPSSYPTVVAELYHSVLEEQGSIINEDITQSASVTAPPLVTGTGMSNSSGNASTTYTSPTMQTITSGSSATSIIPAPSSAANANVMLNGLMLAVGLGVAALI</sequence>
<comment type="caution">
    <text evidence="2">The sequence shown here is derived from an EMBL/GenBank/DDBJ whole genome shotgun (WGS) entry which is preliminary data.</text>
</comment>
<keyword evidence="1" id="KW-0732">Signal</keyword>
<evidence type="ECO:0000313" key="2">
    <source>
        <dbReference type="EMBL" id="CAF9929224.1"/>
    </source>
</evidence>
<dbReference type="EMBL" id="CAJPDQ010000032">
    <property type="protein sequence ID" value="CAF9929224.1"/>
    <property type="molecule type" value="Genomic_DNA"/>
</dbReference>
<name>A0A8H3FRC8_9LECA</name>
<protein>
    <submittedName>
        <fullName evidence="2">Uncharacterized protein</fullName>
    </submittedName>
</protein>
<feature type="chain" id="PRO_5034333794" evidence="1">
    <location>
        <begin position="20"/>
        <end position="194"/>
    </location>
</feature>
<dbReference type="Proteomes" id="UP000664169">
    <property type="component" value="Unassembled WGS sequence"/>
</dbReference>
<feature type="signal peptide" evidence="1">
    <location>
        <begin position="1"/>
        <end position="19"/>
    </location>
</feature>
<organism evidence="2 3">
    <name type="scientific">Gomphillus americanus</name>
    <dbReference type="NCBI Taxonomy" id="1940652"/>
    <lineage>
        <taxon>Eukaryota</taxon>
        <taxon>Fungi</taxon>
        <taxon>Dikarya</taxon>
        <taxon>Ascomycota</taxon>
        <taxon>Pezizomycotina</taxon>
        <taxon>Lecanoromycetes</taxon>
        <taxon>OSLEUM clade</taxon>
        <taxon>Ostropomycetidae</taxon>
        <taxon>Ostropales</taxon>
        <taxon>Graphidaceae</taxon>
        <taxon>Gomphilloideae</taxon>
        <taxon>Gomphillus</taxon>
    </lineage>
</organism>
<keyword evidence="3" id="KW-1185">Reference proteome</keyword>
<evidence type="ECO:0000256" key="1">
    <source>
        <dbReference type="SAM" id="SignalP"/>
    </source>
</evidence>
<gene>
    <name evidence="2" type="ORF">GOMPHAMPRED_005337</name>
</gene>
<dbReference type="AlphaFoldDB" id="A0A8H3FRC8"/>
<proteinExistence type="predicted"/>
<accession>A0A8H3FRC8</accession>
<reference evidence="2" key="1">
    <citation type="submission" date="2021-03" db="EMBL/GenBank/DDBJ databases">
        <authorList>
            <person name="Tagirdzhanova G."/>
        </authorList>
    </citation>
    <scope>NUCLEOTIDE SEQUENCE</scope>
</reference>
<evidence type="ECO:0000313" key="3">
    <source>
        <dbReference type="Proteomes" id="UP000664169"/>
    </source>
</evidence>